<feature type="domain" description="Glycosyltransferase subfamily 4-like N-terminal" evidence="2">
    <location>
        <begin position="18"/>
        <end position="180"/>
    </location>
</feature>
<sequence length="384" mass="43144">MGRKGKVIFLHSSSELYGASKILLYVMQIFRDMGYSPLIIFPGDGPLRPELERLGFDYKIINLGILRRKHFHPKGILDRGKKMYKAYRFLDEIHQKEPISLIYSNTLAVIVGATFARRRDIPHVWHIHEIIQSPRFLVRFLATQVDKSTPKPIVVSQAVAKHWKHYLDIAKPTVIHNGIDYSPFVNGHQDLRKSLGIAENTKVITMIGRINPGKGQLFFLEIAKTVISQEPDTVFLMVGDPYPGYESIENGINLKISAENLDNHVINLGFREDIPQILKTTDIFVLPSILPDSLPTVVLEAMASGKPVVATRSGGASEMVSQGKTGFLVNIGDVSEASEKVLQLCKDPQLAQAMGQAGQQKILEEYSFEHFVEKMKEYICQILP</sequence>
<dbReference type="Pfam" id="PF13439">
    <property type="entry name" value="Glyco_transf_4"/>
    <property type="match status" value="1"/>
</dbReference>
<accession>A0A951MDV3</accession>
<dbReference type="InterPro" id="IPR050194">
    <property type="entry name" value="Glycosyltransferase_grp1"/>
</dbReference>
<dbReference type="RefSeq" id="WP_219287794.1">
    <property type="nucleotide sequence ID" value="NZ_RPHB01000003.1"/>
</dbReference>
<organism evidence="3 4">
    <name type="scientific">Arthrospiribacter ruber</name>
    <dbReference type="NCBI Taxonomy" id="2487934"/>
    <lineage>
        <taxon>Bacteria</taxon>
        <taxon>Pseudomonadati</taxon>
        <taxon>Bacteroidota</taxon>
        <taxon>Cytophagia</taxon>
        <taxon>Cytophagales</taxon>
        <taxon>Cyclobacteriaceae</taxon>
        <taxon>Arthrospiribacter</taxon>
    </lineage>
</organism>
<dbReference type="CDD" id="cd03801">
    <property type="entry name" value="GT4_PimA-like"/>
    <property type="match status" value="1"/>
</dbReference>
<dbReference type="Proteomes" id="UP000727490">
    <property type="component" value="Unassembled WGS sequence"/>
</dbReference>
<evidence type="ECO:0000313" key="4">
    <source>
        <dbReference type="Proteomes" id="UP000727490"/>
    </source>
</evidence>
<protein>
    <submittedName>
        <fullName evidence="3">Glycosyltransferase family 1 protein</fullName>
    </submittedName>
</protein>
<feature type="domain" description="Glycosyl transferase family 1" evidence="1">
    <location>
        <begin position="190"/>
        <end position="360"/>
    </location>
</feature>
<comment type="caution">
    <text evidence="3">The sequence shown here is derived from an EMBL/GenBank/DDBJ whole genome shotgun (WGS) entry which is preliminary data.</text>
</comment>
<keyword evidence="4" id="KW-1185">Reference proteome</keyword>
<dbReference type="AlphaFoldDB" id="A0A951MDV3"/>
<evidence type="ECO:0000313" key="3">
    <source>
        <dbReference type="EMBL" id="MBW3467526.1"/>
    </source>
</evidence>
<dbReference type="PANTHER" id="PTHR45947">
    <property type="entry name" value="SULFOQUINOVOSYL TRANSFERASE SQD2"/>
    <property type="match status" value="1"/>
</dbReference>
<name>A0A951MDV3_9BACT</name>
<dbReference type="InterPro" id="IPR001296">
    <property type="entry name" value="Glyco_trans_1"/>
</dbReference>
<dbReference type="Pfam" id="PF00534">
    <property type="entry name" value="Glycos_transf_1"/>
    <property type="match status" value="1"/>
</dbReference>
<evidence type="ECO:0000259" key="2">
    <source>
        <dbReference type="Pfam" id="PF13439"/>
    </source>
</evidence>
<dbReference type="InterPro" id="IPR028098">
    <property type="entry name" value="Glyco_trans_4-like_N"/>
</dbReference>
<evidence type="ECO:0000259" key="1">
    <source>
        <dbReference type="Pfam" id="PF00534"/>
    </source>
</evidence>
<reference evidence="3 4" key="1">
    <citation type="journal article" date="2020" name="Syst. Appl. Microbiol.">
        <title>Arthrospiribacter ruber gen. nov., sp. nov., a novel bacterium isolated from Arthrospira cultures.</title>
        <authorList>
            <person name="Waleron M."/>
            <person name="Misztak A."/>
            <person name="Waleron M.M."/>
            <person name="Furmaniak M."/>
            <person name="Mrozik A."/>
            <person name="Waleron K."/>
        </authorList>
    </citation>
    <scope>NUCLEOTIDE SEQUENCE [LARGE SCALE GENOMIC DNA]</scope>
    <source>
        <strain evidence="3 4">DPMB0001</strain>
    </source>
</reference>
<proteinExistence type="predicted"/>
<dbReference type="EMBL" id="RPHB01000003">
    <property type="protein sequence ID" value="MBW3467526.1"/>
    <property type="molecule type" value="Genomic_DNA"/>
</dbReference>
<gene>
    <name evidence="3" type="ORF">EGN73_06825</name>
</gene>
<dbReference type="PANTHER" id="PTHR45947:SF3">
    <property type="entry name" value="SULFOQUINOVOSYL TRANSFERASE SQD2"/>
    <property type="match status" value="1"/>
</dbReference>
<dbReference type="GO" id="GO:0016758">
    <property type="term" value="F:hexosyltransferase activity"/>
    <property type="evidence" value="ECO:0007669"/>
    <property type="project" value="TreeGrafter"/>
</dbReference>